<organism evidence="1 2">
    <name type="scientific">Dallia pectoralis</name>
    <name type="common">Alaska blackfish</name>
    <dbReference type="NCBI Taxonomy" id="75939"/>
    <lineage>
        <taxon>Eukaryota</taxon>
        <taxon>Metazoa</taxon>
        <taxon>Chordata</taxon>
        <taxon>Craniata</taxon>
        <taxon>Vertebrata</taxon>
        <taxon>Euteleostomi</taxon>
        <taxon>Actinopterygii</taxon>
        <taxon>Neopterygii</taxon>
        <taxon>Teleostei</taxon>
        <taxon>Protacanthopterygii</taxon>
        <taxon>Esociformes</taxon>
        <taxon>Umbridae</taxon>
        <taxon>Dallia</taxon>
    </lineage>
</organism>
<dbReference type="Proteomes" id="UP001157502">
    <property type="component" value="Chromosome 14"/>
</dbReference>
<sequence length="118" mass="13257">MAVAERPPSILPEHKAKLPDVVDSVHRLGQPKKDATKPREIILLFGACTYRDTVWKAAKKSTFLQNNKLRFAEDLSPAVRERRMRLWPLVAKAREQGNAAYFLGGRAFANGAELFPVT</sequence>
<evidence type="ECO:0000313" key="1">
    <source>
        <dbReference type="EMBL" id="KAJ8002252.1"/>
    </source>
</evidence>
<name>A0ACC2GF33_DALPE</name>
<accession>A0ACC2GF33</accession>
<evidence type="ECO:0000313" key="2">
    <source>
        <dbReference type="Proteomes" id="UP001157502"/>
    </source>
</evidence>
<dbReference type="EMBL" id="CM055741">
    <property type="protein sequence ID" value="KAJ8002252.1"/>
    <property type="molecule type" value="Genomic_DNA"/>
</dbReference>
<comment type="caution">
    <text evidence="1">The sequence shown here is derived from an EMBL/GenBank/DDBJ whole genome shotgun (WGS) entry which is preliminary data.</text>
</comment>
<keyword evidence="2" id="KW-1185">Reference proteome</keyword>
<proteinExistence type="predicted"/>
<protein>
    <submittedName>
        <fullName evidence="1">Uncharacterized protein</fullName>
    </submittedName>
</protein>
<gene>
    <name evidence="1" type="ORF">DPEC_G00177970</name>
</gene>
<reference evidence="1" key="1">
    <citation type="submission" date="2021-05" db="EMBL/GenBank/DDBJ databases">
        <authorList>
            <person name="Pan Q."/>
            <person name="Jouanno E."/>
            <person name="Zahm M."/>
            <person name="Klopp C."/>
            <person name="Cabau C."/>
            <person name="Louis A."/>
            <person name="Berthelot C."/>
            <person name="Parey E."/>
            <person name="Roest Crollius H."/>
            <person name="Montfort J."/>
            <person name="Robinson-Rechavi M."/>
            <person name="Bouchez O."/>
            <person name="Lampietro C."/>
            <person name="Lopez Roques C."/>
            <person name="Donnadieu C."/>
            <person name="Postlethwait J."/>
            <person name="Bobe J."/>
            <person name="Dillon D."/>
            <person name="Chandos A."/>
            <person name="von Hippel F."/>
            <person name="Guiguen Y."/>
        </authorList>
    </citation>
    <scope>NUCLEOTIDE SEQUENCE</scope>
    <source>
        <strain evidence="1">YG-Jan2019</strain>
    </source>
</reference>